<dbReference type="AlphaFoldDB" id="A0A2P2NND0"/>
<proteinExistence type="predicted"/>
<name>A0A2P2NND0_RHIMU</name>
<accession>A0A2P2NND0</accession>
<sequence length="39" mass="4367">MSAGTCTLTLNESLHECTFCYLKLWTCFGKISQVRNPGI</sequence>
<dbReference type="EMBL" id="GGEC01063492">
    <property type="protein sequence ID" value="MBX43976.1"/>
    <property type="molecule type" value="Transcribed_RNA"/>
</dbReference>
<evidence type="ECO:0000313" key="1">
    <source>
        <dbReference type="EMBL" id="MBX43976.1"/>
    </source>
</evidence>
<organism evidence="1">
    <name type="scientific">Rhizophora mucronata</name>
    <name type="common">Asiatic mangrove</name>
    <dbReference type="NCBI Taxonomy" id="61149"/>
    <lineage>
        <taxon>Eukaryota</taxon>
        <taxon>Viridiplantae</taxon>
        <taxon>Streptophyta</taxon>
        <taxon>Embryophyta</taxon>
        <taxon>Tracheophyta</taxon>
        <taxon>Spermatophyta</taxon>
        <taxon>Magnoliopsida</taxon>
        <taxon>eudicotyledons</taxon>
        <taxon>Gunneridae</taxon>
        <taxon>Pentapetalae</taxon>
        <taxon>rosids</taxon>
        <taxon>fabids</taxon>
        <taxon>Malpighiales</taxon>
        <taxon>Rhizophoraceae</taxon>
        <taxon>Rhizophora</taxon>
    </lineage>
</organism>
<protein>
    <submittedName>
        <fullName evidence="1">Uncharacterized protein</fullName>
    </submittedName>
</protein>
<reference evidence="1" key="1">
    <citation type="submission" date="2018-02" db="EMBL/GenBank/DDBJ databases">
        <title>Rhizophora mucronata_Transcriptome.</title>
        <authorList>
            <person name="Meera S.P."/>
            <person name="Sreeshan A."/>
            <person name="Augustine A."/>
        </authorList>
    </citation>
    <scope>NUCLEOTIDE SEQUENCE</scope>
    <source>
        <tissue evidence="1">Leaf</tissue>
    </source>
</reference>